<comment type="caution">
    <text evidence="1">The sequence shown here is derived from an EMBL/GenBank/DDBJ whole genome shotgun (WGS) entry which is preliminary data.</text>
</comment>
<dbReference type="AlphaFoldDB" id="A0A3L6EZ14"/>
<name>A0A3L6EZ14_MAIZE</name>
<dbReference type="EMBL" id="NCVQ01000005">
    <property type="protein sequence ID" value="PWZ26302.1"/>
    <property type="molecule type" value="Genomic_DNA"/>
</dbReference>
<sequence>MVDYTVYRVEFKIKNKDV</sequence>
<dbReference type="Proteomes" id="UP000251960">
    <property type="component" value="Chromosome 4"/>
</dbReference>
<proteinExistence type="predicted"/>
<reference evidence="1" key="1">
    <citation type="journal article" date="2018" name="Nat. Genet.">
        <title>Extensive intraspecific gene order and gene structural variations between Mo17 and other maize genomes.</title>
        <authorList>
            <person name="Sun S."/>
            <person name="Zhou Y."/>
            <person name="Chen J."/>
            <person name="Shi J."/>
            <person name="Zhao H."/>
            <person name="Zhao H."/>
            <person name="Song W."/>
            <person name="Zhang M."/>
            <person name="Cui Y."/>
            <person name="Dong X."/>
            <person name="Liu H."/>
            <person name="Ma X."/>
            <person name="Jiao Y."/>
            <person name="Wang B."/>
            <person name="Wei X."/>
            <person name="Stein J.C."/>
            <person name="Glaubitz J.C."/>
            <person name="Lu F."/>
            <person name="Yu G."/>
            <person name="Liang C."/>
            <person name="Fengler K."/>
            <person name="Li B."/>
            <person name="Rafalski A."/>
            <person name="Schnable P.S."/>
            <person name="Ware D.H."/>
            <person name="Buckler E.S."/>
            <person name="Lai J."/>
        </authorList>
    </citation>
    <scope>NUCLEOTIDE SEQUENCE [LARGE SCALE GENOMIC DNA]</scope>
    <source>
        <tissue evidence="1">Seedling</tissue>
    </source>
</reference>
<protein>
    <submittedName>
        <fullName evidence="1">Uncharacterized protein</fullName>
    </submittedName>
</protein>
<accession>A0A3L6EZ14</accession>
<gene>
    <name evidence="1" type="ORF">Zm00014a_013070</name>
</gene>
<organism evidence="1">
    <name type="scientific">Zea mays</name>
    <name type="common">Maize</name>
    <dbReference type="NCBI Taxonomy" id="4577"/>
    <lineage>
        <taxon>Eukaryota</taxon>
        <taxon>Viridiplantae</taxon>
        <taxon>Streptophyta</taxon>
        <taxon>Embryophyta</taxon>
        <taxon>Tracheophyta</taxon>
        <taxon>Spermatophyta</taxon>
        <taxon>Magnoliopsida</taxon>
        <taxon>Liliopsida</taxon>
        <taxon>Poales</taxon>
        <taxon>Poaceae</taxon>
        <taxon>PACMAD clade</taxon>
        <taxon>Panicoideae</taxon>
        <taxon>Andropogonodae</taxon>
        <taxon>Andropogoneae</taxon>
        <taxon>Tripsacinae</taxon>
        <taxon>Zea</taxon>
    </lineage>
</organism>
<evidence type="ECO:0000313" key="1">
    <source>
        <dbReference type="EMBL" id="PWZ26302.1"/>
    </source>
</evidence>